<dbReference type="EMBL" id="JARKIE010000060">
    <property type="protein sequence ID" value="KAJ7691129.1"/>
    <property type="molecule type" value="Genomic_DNA"/>
</dbReference>
<evidence type="ECO:0000313" key="2">
    <source>
        <dbReference type="EMBL" id="KAJ7691129.1"/>
    </source>
</evidence>
<keyword evidence="3" id="KW-1185">Reference proteome</keyword>
<name>A0AAD7DGG0_MYCRO</name>
<protein>
    <submittedName>
        <fullName evidence="2">Uncharacterized protein</fullName>
    </submittedName>
</protein>
<feature type="compositionally biased region" description="Polar residues" evidence="1">
    <location>
        <begin position="49"/>
        <end position="67"/>
    </location>
</feature>
<feature type="region of interest" description="Disordered" evidence="1">
    <location>
        <begin position="1"/>
        <end position="83"/>
    </location>
</feature>
<comment type="caution">
    <text evidence="2">The sequence shown here is derived from an EMBL/GenBank/DDBJ whole genome shotgun (WGS) entry which is preliminary data.</text>
</comment>
<evidence type="ECO:0000313" key="3">
    <source>
        <dbReference type="Proteomes" id="UP001221757"/>
    </source>
</evidence>
<dbReference type="AlphaFoldDB" id="A0AAD7DGG0"/>
<gene>
    <name evidence="2" type="ORF">B0H17DRAFT_1133906</name>
</gene>
<organism evidence="2 3">
    <name type="scientific">Mycena rosella</name>
    <name type="common">Pink bonnet</name>
    <name type="synonym">Agaricus rosellus</name>
    <dbReference type="NCBI Taxonomy" id="1033263"/>
    <lineage>
        <taxon>Eukaryota</taxon>
        <taxon>Fungi</taxon>
        <taxon>Dikarya</taxon>
        <taxon>Basidiomycota</taxon>
        <taxon>Agaricomycotina</taxon>
        <taxon>Agaricomycetes</taxon>
        <taxon>Agaricomycetidae</taxon>
        <taxon>Agaricales</taxon>
        <taxon>Marasmiineae</taxon>
        <taxon>Mycenaceae</taxon>
        <taxon>Mycena</taxon>
    </lineage>
</organism>
<reference evidence="2" key="1">
    <citation type="submission" date="2023-03" db="EMBL/GenBank/DDBJ databases">
        <title>Massive genome expansion in bonnet fungi (Mycena s.s.) driven by repeated elements and novel gene families across ecological guilds.</title>
        <authorList>
            <consortium name="Lawrence Berkeley National Laboratory"/>
            <person name="Harder C.B."/>
            <person name="Miyauchi S."/>
            <person name="Viragh M."/>
            <person name="Kuo A."/>
            <person name="Thoen E."/>
            <person name="Andreopoulos B."/>
            <person name="Lu D."/>
            <person name="Skrede I."/>
            <person name="Drula E."/>
            <person name="Henrissat B."/>
            <person name="Morin E."/>
            <person name="Kohler A."/>
            <person name="Barry K."/>
            <person name="LaButti K."/>
            <person name="Morin E."/>
            <person name="Salamov A."/>
            <person name="Lipzen A."/>
            <person name="Mereny Z."/>
            <person name="Hegedus B."/>
            <person name="Baldrian P."/>
            <person name="Stursova M."/>
            <person name="Weitz H."/>
            <person name="Taylor A."/>
            <person name="Grigoriev I.V."/>
            <person name="Nagy L.G."/>
            <person name="Martin F."/>
            <person name="Kauserud H."/>
        </authorList>
    </citation>
    <scope>NUCLEOTIDE SEQUENCE</scope>
    <source>
        <strain evidence="2">CBHHK067</strain>
    </source>
</reference>
<evidence type="ECO:0000256" key="1">
    <source>
        <dbReference type="SAM" id="MobiDB-lite"/>
    </source>
</evidence>
<sequence length="220" mass="23986">METAGNREANTEKISVVLPRISARTGLPAEKKLTANLEDEAQIPETHHASGTASLQGQSTRTSQIRPNESEEGTETGLMSRQRSSPIALPLQVAAGRPWAGPGTIELNIVPGSSPGLLLAVTYKERLYRVASLVKAGDLPCVGTLILEHEQPNSLARRERNHVVGFPHSIQPELNLVQRFPVIYVRLRTSAMQRVDVFYSGSLGWTGPRWLDTAGHSVKI</sequence>
<proteinExistence type="predicted"/>
<accession>A0AAD7DGG0</accession>
<dbReference type="Proteomes" id="UP001221757">
    <property type="component" value="Unassembled WGS sequence"/>
</dbReference>